<dbReference type="CAZy" id="CBM32">
    <property type="family name" value="Carbohydrate-Binding Module Family 32"/>
</dbReference>
<evidence type="ECO:0000259" key="6">
    <source>
        <dbReference type="Pfam" id="PF14498"/>
    </source>
</evidence>
<dbReference type="InterPro" id="IPR049053">
    <property type="entry name" value="AFCA-like_C"/>
</dbReference>
<dbReference type="GO" id="GO:0004560">
    <property type="term" value="F:alpha-L-fucosidase activity"/>
    <property type="evidence" value="ECO:0007669"/>
    <property type="project" value="TreeGrafter"/>
</dbReference>
<evidence type="ECO:0000256" key="3">
    <source>
        <dbReference type="SAM" id="Phobius"/>
    </source>
</evidence>
<dbReference type="Pfam" id="PF00754">
    <property type="entry name" value="F5_F8_type_C"/>
    <property type="match status" value="1"/>
</dbReference>
<reference evidence="9 10" key="1">
    <citation type="submission" date="2007-03" db="EMBL/GenBank/DDBJ databases">
        <authorList>
            <person name="Fulton L."/>
            <person name="Clifton S."/>
            <person name="Fulton B."/>
            <person name="Xu J."/>
            <person name="Minx P."/>
            <person name="Pepin K.H."/>
            <person name="Johnson M."/>
            <person name="Thiruvilangam P."/>
            <person name="Bhonagiri V."/>
            <person name="Nash W.E."/>
            <person name="Mardis E.R."/>
            <person name="Wilson R.K."/>
        </authorList>
    </citation>
    <scope>NUCLEOTIDE SEQUENCE [LARGE SCALE GENOMIC DNA]</scope>
    <source>
        <strain evidence="9 10">ATCC 27756</strain>
    </source>
</reference>
<feature type="region of interest" description="Disordered" evidence="2">
    <location>
        <begin position="1739"/>
        <end position="1784"/>
    </location>
</feature>
<dbReference type="PaxDb" id="411460-RUMTOR_01294"/>
<dbReference type="PANTHER" id="PTHR31084">
    <property type="entry name" value="ALPHA-L-FUCOSIDASE 2"/>
    <property type="match status" value="1"/>
</dbReference>
<keyword evidence="3" id="KW-1133">Transmembrane helix</keyword>
<feature type="domain" description="Glycosyl hydrolase family 95 N-terminal" evidence="6">
    <location>
        <begin position="59"/>
        <end position="329"/>
    </location>
</feature>
<evidence type="ECO:0000313" key="9">
    <source>
        <dbReference type="EMBL" id="EDK24563.1"/>
    </source>
</evidence>
<feature type="transmembrane region" description="Helical" evidence="3">
    <location>
        <begin position="1788"/>
        <end position="1805"/>
    </location>
</feature>
<dbReference type="SUPFAM" id="SSF49785">
    <property type="entry name" value="Galactose-binding domain-like"/>
    <property type="match status" value="1"/>
</dbReference>
<feature type="signal peptide" evidence="4">
    <location>
        <begin position="1"/>
        <end position="38"/>
    </location>
</feature>
<evidence type="ECO:0000259" key="8">
    <source>
        <dbReference type="Pfam" id="PF22124"/>
    </source>
</evidence>
<dbReference type="Gene3D" id="1.20.1270.90">
    <property type="entry name" value="AF1782-like"/>
    <property type="match status" value="2"/>
</dbReference>
<dbReference type="SUPFAM" id="SSF48208">
    <property type="entry name" value="Six-hairpin glycosidases"/>
    <property type="match status" value="1"/>
</dbReference>
<dbReference type="InterPro" id="IPR008979">
    <property type="entry name" value="Galactose-bd-like_sf"/>
</dbReference>
<dbReference type="Pfam" id="PF22124">
    <property type="entry name" value="Glyco_hydro_95_cat"/>
    <property type="match status" value="1"/>
</dbReference>
<keyword evidence="4" id="KW-0732">Signal</keyword>
<sequence length="1812" mass="202876">MNLQKLEETMMKTRMKKLLAGMCAVLILPIGSAQTVLAEEPEQNFPISVEKAVNQTLKLWYGSPAKINTAESSGGEWMQQSLPLGNGNLGNLIFGGISKERIHFNEKTLWTGGPSSSRPNYQFGNKATAYTATEIENYRKLLDDKSSNVFNDDQSLGGYGMGAKIRFPGEDNLNKGSYQDFGDIWLDFSAMGITDDNVQNYRRELNLQTGIASTEFSYKNVSYKREHFVSSPDQVMVTNLSASEKGKLNFSAKMELNNDNLEGKLTFDVRNQTCTIEGKVKDNDLKFRTTMKLLLTGGEITADEKNQVYRIKNADQVTIIMAAETDYKNDYPTYRDKEKNLSNVIDTRINDSSKKSYDELKQTHIEDHQSLFDRVSLDLGEFQTSVPTDQLIDEYRNGSYSHYLETLAFQYGRYLTIAGSRGTLPSNLVGLWTVGPSAWTGDYHFNVNVQMNYWPVYSTNLAECGTTFVDYMDKLREPGRLTAERVHGIKGAVDNHTGFTVHTENNPFGMTAPTNAQEYGWNPTGAAWAVQNLWWHYEFTQDEAYLKNTIYPIMKEAAQFWDSYLWTSEYQKINDETSPYHGENRLVAAPSFSEEQGPTAIGTTYDQSLIWELYNECIQAGKIVGEDEAVLQSWEEKMQKLDPIEINATNGIKEWYEETRVGQETGHNKSYAKAGDLAEIAVPNSGWNIGHNGEQRHASHLVGLFPGTLINKENPTYMNAAIQSLTERGEYSTGWSKANKINLWARAENGEKAYKLLNNLIGGNSSGLQHNLFDSHGSGGGDTMMNGTPVWQIDGNFGLTSGVAEMLVQSQSGYTQFLPAIPDAWEKGEVRGLKARGNFTIGEKWANGIAEAFTVRYDGNKDSAVFTGSYKNITSAKIYEDGKEVQVTKDTDKDRISFEADAGKTYTIDISETNINELKEQASTFLNQLHPDLINAKNELQTAIDLSSKELGTVLTKVKLMDQLYRSYLNKAENIYYLTDKDNLTYSQIDTLYNQLRKLRKTLLENTGDLEDYQNAENQFTDLSAQLEKPMANRIISFSKDSGVITGNDRTLTLSKSSDAKDFEIRYTTDGSIPRHTSDRYEHPLQLDNKENTVVRAALFYNEQRVSPVYTKKYIAKSIKIQDVTVSHTEDWGNNYVKAGMIDQNTSTRWASKNVDASKPLEITLNFSEKETLDQMNFDLFVSKNNGIGAFEIQALSDGTYRTVYEGTKMGNIDDKVGDIDGGSGGYHAYYFAEFPETTTESVKVILKPGFLGEPSLYEIAPLYTGVQADGAGDTSELEKMIRSAEEADRTADHYVNAPQTLKTAFEESISDGKEQLKASQDIIDSRTEFLSDRYHRLGFGTTDKSKLNSLITKAEQELNGNYTNDSLYQLKKVLSDAKKTADDENVKQPAVDQMTEKLQAALNSLEQGGFSETSIPAGDLQGSGKWIQAGDFKATEADDAGPLTYKFNGNSIQVSTVKGDDHGVIRVTILDQNEKQICREEIDTYAEKRIEGAELIQKDFPEGSYTIQFERVGKSPNGSPEKRGWVEVGTLKIRTEKKEIVDRSQLEEELTICDGLNKDKYTEESWNKLQKAVNSARELLNKKDEETCTSEMNDKANEVRNARNSLQEIKVDTSALNDALKAAKSISREGYTEESFEALTQSILEAEALLNGTYTQKEVDEKTAVLIQRMKDLRADKTLLQEKYNKIKDMTQGNATDASWNDFTRLRELANAILTDPNATPAEVSDILNQLNTFEFAYKDDPDEGGNKDPQEPLEPQNPQNPNSGNQGNTNTSHADTSVKTGDSTPLLLPLATMCSIIGLLYIMHKKRKLG</sequence>
<comment type="caution">
    <text evidence="9">The sequence shown here is derived from an EMBL/GenBank/DDBJ whole genome shotgun (WGS) entry which is preliminary data.</text>
</comment>
<feature type="domain" description="Alpha fucosidase A-like C-terminal" evidence="7">
    <location>
        <begin position="809"/>
        <end position="908"/>
    </location>
</feature>
<dbReference type="InterPro" id="IPR000421">
    <property type="entry name" value="FA58C"/>
</dbReference>
<accession>A5KM38</accession>
<organism evidence="9 10">
    <name type="scientific">[Ruminococcus] torques ATCC 27756</name>
    <dbReference type="NCBI Taxonomy" id="411460"/>
    <lineage>
        <taxon>Bacteria</taxon>
        <taxon>Bacillati</taxon>
        <taxon>Bacillota</taxon>
        <taxon>Clostridia</taxon>
        <taxon>Lachnospirales</taxon>
        <taxon>Lachnospiraceae</taxon>
        <taxon>Mediterraneibacter</taxon>
    </lineage>
</organism>
<evidence type="ECO:0000256" key="2">
    <source>
        <dbReference type="SAM" id="MobiDB-lite"/>
    </source>
</evidence>
<dbReference type="InterPro" id="IPR026876">
    <property type="entry name" value="Fn3_assoc_repeat"/>
</dbReference>
<dbReference type="InterPro" id="IPR012341">
    <property type="entry name" value="6hp_glycosidase-like_sf"/>
</dbReference>
<dbReference type="Proteomes" id="UP000003577">
    <property type="component" value="Unassembled WGS sequence"/>
</dbReference>
<dbReference type="PANTHER" id="PTHR31084:SF19">
    <property type="entry name" value="GLYCOSYL HYDROLASE FAMILY 95 N-TERMINAL DOMAIN-CONTAINING PROTEIN"/>
    <property type="match status" value="1"/>
</dbReference>
<feature type="compositionally biased region" description="Low complexity" evidence="2">
    <location>
        <begin position="1755"/>
        <end position="1774"/>
    </location>
</feature>
<protein>
    <submittedName>
        <fullName evidence="9">F5/8 type C domain protein</fullName>
    </submittedName>
</protein>
<dbReference type="InterPro" id="IPR027414">
    <property type="entry name" value="GH95_N_dom"/>
</dbReference>
<feature type="compositionally biased region" description="Basic and acidic residues" evidence="2">
    <location>
        <begin position="1739"/>
        <end position="1752"/>
    </location>
</feature>
<feature type="compositionally biased region" description="Polar residues" evidence="2">
    <location>
        <begin position="1775"/>
        <end position="1784"/>
    </location>
</feature>
<dbReference type="Pfam" id="PF07554">
    <property type="entry name" value="FIVAR"/>
    <property type="match status" value="4"/>
</dbReference>
<dbReference type="HOGENOM" id="CLU_001365_0_0_9"/>
<dbReference type="InterPro" id="IPR008928">
    <property type="entry name" value="6-hairpin_glycosidase_sf"/>
</dbReference>
<evidence type="ECO:0000256" key="4">
    <source>
        <dbReference type="SAM" id="SignalP"/>
    </source>
</evidence>
<keyword evidence="1" id="KW-0378">Hydrolase</keyword>
<evidence type="ECO:0000313" key="10">
    <source>
        <dbReference type="Proteomes" id="UP000003577"/>
    </source>
</evidence>
<feature type="domain" description="Glycosyl hydrolase family 95 catalytic" evidence="8">
    <location>
        <begin position="356"/>
        <end position="807"/>
    </location>
</feature>
<evidence type="ECO:0000259" key="5">
    <source>
        <dbReference type="Pfam" id="PF00754"/>
    </source>
</evidence>
<dbReference type="InterPro" id="IPR054363">
    <property type="entry name" value="GH95_cat"/>
</dbReference>
<dbReference type="Gene3D" id="2.60.120.260">
    <property type="entry name" value="Galactose-binding domain-like"/>
    <property type="match status" value="2"/>
</dbReference>
<keyword evidence="3" id="KW-0472">Membrane</keyword>
<evidence type="ECO:0000256" key="1">
    <source>
        <dbReference type="ARBA" id="ARBA00023295"/>
    </source>
</evidence>
<reference evidence="9 10" key="2">
    <citation type="submission" date="2007-04" db="EMBL/GenBank/DDBJ databases">
        <title>Draft genome sequence of Ruminococcus torques (ATCC 27756).</title>
        <authorList>
            <person name="Sudarsanam P."/>
            <person name="Ley R."/>
            <person name="Guruge J."/>
            <person name="Turnbaugh P.J."/>
            <person name="Mahowald M."/>
            <person name="Liep D."/>
            <person name="Gordon J."/>
        </authorList>
    </citation>
    <scope>NUCLEOTIDE SEQUENCE [LARGE SCALE GENOMIC DNA]</scope>
    <source>
        <strain evidence="9 10">ATCC 27756</strain>
    </source>
</reference>
<name>A5KM38_9FIRM</name>
<evidence type="ECO:0000259" key="7">
    <source>
        <dbReference type="Pfam" id="PF21307"/>
    </source>
</evidence>
<feature type="chain" id="PRO_5002684561" evidence="4">
    <location>
        <begin position="39"/>
        <end position="1812"/>
    </location>
</feature>
<dbReference type="Pfam" id="PF14498">
    <property type="entry name" value="Glyco_hyd_65N_2"/>
    <property type="match status" value="1"/>
</dbReference>
<dbReference type="Pfam" id="PF21307">
    <property type="entry name" value="Glyco_hydro_95_C"/>
    <property type="match status" value="1"/>
</dbReference>
<dbReference type="CAZy" id="GH95">
    <property type="family name" value="Glycoside Hydrolase Family 95"/>
</dbReference>
<keyword evidence="3" id="KW-0812">Transmembrane</keyword>
<keyword evidence="1" id="KW-0326">Glycosidase</keyword>
<dbReference type="Gene3D" id="1.50.10.10">
    <property type="match status" value="1"/>
</dbReference>
<gene>
    <name evidence="9" type="ORF">RUMTOR_01294</name>
</gene>
<feature type="domain" description="F5/8 type C" evidence="5">
    <location>
        <begin position="1126"/>
        <end position="1214"/>
    </location>
</feature>
<dbReference type="Gene3D" id="2.70.98.50">
    <property type="entry name" value="putative glycoside hydrolase family protein from bacillus halodurans"/>
    <property type="match status" value="1"/>
</dbReference>
<dbReference type="EMBL" id="AAVP02000004">
    <property type="protein sequence ID" value="EDK24563.1"/>
    <property type="molecule type" value="Genomic_DNA"/>
</dbReference>
<proteinExistence type="predicted"/>
<dbReference type="Pfam" id="PF13287">
    <property type="entry name" value="Fn3_assoc"/>
    <property type="match status" value="1"/>
</dbReference>
<dbReference type="Gene3D" id="1.20.1270.70">
    <property type="entry name" value="Designed single chain three-helix bundle"/>
    <property type="match status" value="2"/>
</dbReference>
<dbReference type="GO" id="GO:0005975">
    <property type="term" value="P:carbohydrate metabolic process"/>
    <property type="evidence" value="ECO:0007669"/>
    <property type="project" value="InterPro"/>
</dbReference>